<evidence type="ECO:0000256" key="5">
    <source>
        <dbReference type="SAM" id="SignalP"/>
    </source>
</evidence>
<dbReference type="AlphaFoldDB" id="A0A2S2E652"/>
<sequence length="370" mass="40097">MRTLTVLVISMLLVGTAAAAPGAHGPNGEHIRPDDKPVGGTGRQADGSVILPMPDQAKLGISTAFVQPQTVSKTVRLPAVVRPHPQGHAVIQSSSDGRFEAPGSVVLSTGSWVSAGQRLGYVHYQDTAYELASQNSELKVVRNQIAQTRRDVARLKALGELASQQELDQLQTRLKNLSEQEAALQQGLEKPEVLTAPISGIVVNQQVRSGQWVEAGTALFEIVSPERRRVEAMASDTNRLNQYTSARLLAHDLPELTYTGYSPKMHGGTAKVFFDYQRQNPGEPPLLLDQPVTLLAKLDESVTGIVVPSRAVVRDQANLPIVWIKVSAERFLPQQIQYQALGPDRVVITQGLGADNRVVVNGTSLLNQVR</sequence>
<feature type="chain" id="PRO_5015608499" evidence="5">
    <location>
        <begin position="20"/>
        <end position="370"/>
    </location>
</feature>
<dbReference type="Gene3D" id="2.40.50.100">
    <property type="match status" value="1"/>
</dbReference>
<dbReference type="GO" id="GO:0030313">
    <property type="term" value="C:cell envelope"/>
    <property type="evidence" value="ECO:0007669"/>
    <property type="project" value="TreeGrafter"/>
</dbReference>
<feature type="signal peptide" evidence="5">
    <location>
        <begin position="1"/>
        <end position="19"/>
    </location>
</feature>
<name>A0A2S2E652_9ALTE</name>
<dbReference type="NCBIfam" id="TIGR01730">
    <property type="entry name" value="RND_mfp"/>
    <property type="match status" value="1"/>
</dbReference>
<dbReference type="Gene3D" id="2.40.420.20">
    <property type="match status" value="1"/>
</dbReference>
<feature type="compositionally biased region" description="Basic and acidic residues" evidence="4">
    <location>
        <begin position="27"/>
        <end position="37"/>
    </location>
</feature>
<dbReference type="SUPFAM" id="SSF111369">
    <property type="entry name" value="HlyD-like secretion proteins"/>
    <property type="match status" value="1"/>
</dbReference>
<dbReference type="KEGG" id="salh:HMF8227_02693"/>
<organism evidence="6 7">
    <name type="scientific">Saliniradius amylolyticus</name>
    <dbReference type="NCBI Taxonomy" id="2183582"/>
    <lineage>
        <taxon>Bacteria</taxon>
        <taxon>Pseudomonadati</taxon>
        <taxon>Pseudomonadota</taxon>
        <taxon>Gammaproteobacteria</taxon>
        <taxon>Alteromonadales</taxon>
        <taxon>Alteromonadaceae</taxon>
        <taxon>Saliniradius</taxon>
    </lineage>
</organism>
<protein>
    <submittedName>
        <fullName evidence="6">Uncharacterized protein</fullName>
    </submittedName>
</protein>
<dbReference type="OrthoDB" id="7059230at2"/>
<dbReference type="InterPro" id="IPR006143">
    <property type="entry name" value="RND_pump_MFP"/>
</dbReference>
<keyword evidence="5" id="KW-0732">Signal</keyword>
<accession>A0A2S2E652</accession>
<dbReference type="GO" id="GO:0022857">
    <property type="term" value="F:transmembrane transporter activity"/>
    <property type="evidence" value="ECO:0007669"/>
    <property type="project" value="InterPro"/>
</dbReference>
<dbReference type="Gene3D" id="1.10.287.470">
    <property type="entry name" value="Helix hairpin bin"/>
    <property type="match status" value="1"/>
</dbReference>
<dbReference type="GO" id="GO:0016020">
    <property type="term" value="C:membrane"/>
    <property type="evidence" value="ECO:0007669"/>
    <property type="project" value="InterPro"/>
</dbReference>
<dbReference type="Proteomes" id="UP000245728">
    <property type="component" value="Chromosome"/>
</dbReference>
<proteinExistence type="inferred from homology"/>
<dbReference type="PANTHER" id="PTHR30097">
    <property type="entry name" value="CATION EFFLUX SYSTEM PROTEIN CUSB"/>
    <property type="match status" value="1"/>
</dbReference>
<keyword evidence="2" id="KW-0813">Transport</keyword>
<evidence type="ECO:0000256" key="2">
    <source>
        <dbReference type="ARBA" id="ARBA00022448"/>
    </source>
</evidence>
<keyword evidence="3" id="KW-0175">Coiled coil</keyword>
<dbReference type="RefSeq" id="WP_109340662.1">
    <property type="nucleotide sequence ID" value="NZ_CP029347.1"/>
</dbReference>
<gene>
    <name evidence="6" type="ORF">HMF8227_02693</name>
</gene>
<dbReference type="GO" id="GO:0060003">
    <property type="term" value="P:copper ion export"/>
    <property type="evidence" value="ECO:0007669"/>
    <property type="project" value="TreeGrafter"/>
</dbReference>
<dbReference type="Gene3D" id="2.40.30.170">
    <property type="match status" value="1"/>
</dbReference>
<evidence type="ECO:0000256" key="1">
    <source>
        <dbReference type="ARBA" id="ARBA00009477"/>
    </source>
</evidence>
<dbReference type="GO" id="GO:0015679">
    <property type="term" value="P:plasma membrane copper ion transport"/>
    <property type="evidence" value="ECO:0007669"/>
    <property type="project" value="TreeGrafter"/>
</dbReference>
<reference evidence="6 7" key="1">
    <citation type="submission" date="2018-05" db="EMBL/GenBank/DDBJ databases">
        <title>Salinimonas sp. HMF8227 Genome sequencing and assembly.</title>
        <authorList>
            <person name="Kang H."/>
            <person name="Kang J."/>
            <person name="Cha I."/>
            <person name="Kim H."/>
            <person name="Joh K."/>
        </authorList>
    </citation>
    <scope>NUCLEOTIDE SEQUENCE [LARGE SCALE GENOMIC DNA]</scope>
    <source>
        <strain evidence="6 7">HMF8227</strain>
    </source>
</reference>
<comment type="similarity">
    <text evidence="1">Belongs to the membrane fusion protein (MFP) (TC 8.A.1) family.</text>
</comment>
<evidence type="ECO:0000313" key="7">
    <source>
        <dbReference type="Proteomes" id="UP000245728"/>
    </source>
</evidence>
<feature type="coiled-coil region" evidence="3">
    <location>
        <begin position="131"/>
        <end position="187"/>
    </location>
</feature>
<evidence type="ECO:0000256" key="4">
    <source>
        <dbReference type="SAM" id="MobiDB-lite"/>
    </source>
</evidence>
<feature type="region of interest" description="Disordered" evidence="4">
    <location>
        <begin position="20"/>
        <end position="46"/>
    </location>
</feature>
<evidence type="ECO:0000256" key="3">
    <source>
        <dbReference type="SAM" id="Coils"/>
    </source>
</evidence>
<dbReference type="EMBL" id="CP029347">
    <property type="protein sequence ID" value="AWL13145.1"/>
    <property type="molecule type" value="Genomic_DNA"/>
</dbReference>
<evidence type="ECO:0000313" key="6">
    <source>
        <dbReference type="EMBL" id="AWL13145.1"/>
    </source>
</evidence>
<dbReference type="InterPro" id="IPR051909">
    <property type="entry name" value="MFP_Cation_Efflux"/>
</dbReference>
<dbReference type="PANTHER" id="PTHR30097:SF4">
    <property type="entry name" value="SLR6042 PROTEIN"/>
    <property type="match status" value="1"/>
</dbReference>
<keyword evidence="7" id="KW-1185">Reference proteome</keyword>